<feature type="region of interest" description="Disordered" evidence="6">
    <location>
        <begin position="358"/>
        <end position="388"/>
    </location>
</feature>
<evidence type="ECO:0000256" key="7">
    <source>
        <dbReference type="SAM" id="Phobius"/>
    </source>
</evidence>
<keyword evidence="5 7" id="KW-0472">Membrane</keyword>
<feature type="transmembrane region" description="Helical" evidence="7">
    <location>
        <begin position="717"/>
        <end position="738"/>
    </location>
</feature>
<gene>
    <name evidence="9" type="primary">AVT3</name>
    <name evidence="9" type="ORF">EIP91_003454</name>
</gene>
<dbReference type="PANTHER" id="PTHR22950">
    <property type="entry name" value="AMINO ACID TRANSPORTER"/>
    <property type="match status" value="1"/>
</dbReference>
<feature type="transmembrane region" description="Helical" evidence="7">
    <location>
        <begin position="463"/>
        <end position="486"/>
    </location>
</feature>
<dbReference type="Proteomes" id="UP000292702">
    <property type="component" value="Unassembled WGS sequence"/>
</dbReference>
<feature type="compositionally biased region" description="Acidic residues" evidence="6">
    <location>
        <begin position="302"/>
        <end position="319"/>
    </location>
</feature>
<reference evidence="9 10" key="1">
    <citation type="submission" date="2018-11" db="EMBL/GenBank/DDBJ databases">
        <title>Genome assembly of Steccherinum ochraceum LE-BIN_3174, the white-rot fungus of the Steccherinaceae family (The Residual Polyporoid clade, Polyporales, Basidiomycota).</title>
        <authorList>
            <person name="Fedorova T.V."/>
            <person name="Glazunova O.A."/>
            <person name="Landesman E.O."/>
            <person name="Moiseenko K.V."/>
            <person name="Psurtseva N.V."/>
            <person name="Savinova O.S."/>
            <person name="Shakhova N.V."/>
            <person name="Tyazhelova T.V."/>
            <person name="Vasina D.V."/>
        </authorList>
    </citation>
    <scope>NUCLEOTIDE SEQUENCE [LARGE SCALE GENOMIC DNA]</scope>
    <source>
        <strain evidence="9 10">LE-BIN_3174</strain>
    </source>
</reference>
<feature type="compositionally biased region" description="Polar residues" evidence="6">
    <location>
        <begin position="175"/>
        <end position="187"/>
    </location>
</feature>
<dbReference type="EMBL" id="RWJN01000208">
    <property type="protein sequence ID" value="TCD64918.1"/>
    <property type="molecule type" value="Genomic_DNA"/>
</dbReference>
<feature type="transmembrane region" description="Helical" evidence="7">
    <location>
        <begin position="536"/>
        <end position="557"/>
    </location>
</feature>
<keyword evidence="10" id="KW-1185">Reference proteome</keyword>
<feature type="compositionally biased region" description="Low complexity" evidence="6">
    <location>
        <begin position="365"/>
        <end position="374"/>
    </location>
</feature>
<feature type="domain" description="Amino acid transporter transmembrane" evidence="8">
    <location>
        <begin position="390"/>
        <end position="771"/>
    </location>
</feature>
<feature type="transmembrane region" description="Helical" evidence="7">
    <location>
        <begin position="572"/>
        <end position="592"/>
    </location>
</feature>
<comment type="subcellular location">
    <subcellularLocation>
        <location evidence="1">Membrane</location>
        <topology evidence="1">Multi-pass membrane protein</topology>
    </subcellularLocation>
</comment>
<dbReference type="InterPro" id="IPR013057">
    <property type="entry name" value="AA_transpt_TM"/>
</dbReference>
<comment type="similarity">
    <text evidence="2">Belongs to the amino acid/polyamine transporter 2 family.</text>
</comment>
<feature type="compositionally biased region" description="Low complexity" evidence="6">
    <location>
        <begin position="188"/>
        <end position="201"/>
    </location>
</feature>
<feature type="transmembrane region" description="Helical" evidence="7">
    <location>
        <begin position="604"/>
        <end position="626"/>
    </location>
</feature>
<evidence type="ECO:0000256" key="6">
    <source>
        <dbReference type="SAM" id="MobiDB-lite"/>
    </source>
</evidence>
<protein>
    <submittedName>
        <fullName evidence="9">Neutral amino acid transporter</fullName>
    </submittedName>
</protein>
<feature type="region of interest" description="Disordered" evidence="6">
    <location>
        <begin position="43"/>
        <end position="151"/>
    </location>
</feature>
<dbReference type="Pfam" id="PF01490">
    <property type="entry name" value="Aa_trans"/>
    <property type="match status" value="1"/>
</dbReference>
<accession>A0A4R0RM59</accession>
<dbReference type="GO" id="GO:0015179">
    <property type="term" value="F:L-amino acid transmembrane transporter activity"/>
    <property type="evidence" value="ECO:0007669"/>
    <property type="project" value="TreeGrafter"/>
</dbReference>
<keyword evidence="4 7" id="KW-1133">Transmembrane helix</keyword>
<feature type="compositionally biased region" description="Polar residues" evidence="6">
    <location>
        <begin position="48"/>
        <end position="69"/>
    </location>
</feature>
<keyword evidence="3 7" id="KW-0812">Transmembrane</keyword>
<sequence>MASSEIFSVMFEARHGLSVYVTALPLGHAVPLSFLSDDDDEEHIPSRIMSTPTKPVTITSPRLGPTSSASGSPNLSAAISSSPSARALRAQFAGTPPIPNIPSRATPSGTPRGPGLSLPSEGPSARRVSVGGISLRRPGTPGSGNDNLLDELTDEDKARILRRHLVAADERNTPQDEQALSGDSPTESGQLSKRSSSSQIRTQREDSEPFPVPYHAPGADVTHSLYKWQADQRRASTRPRSASFAGSTAPTHPAFQHIHEPGGFRRNYVLLRADERGAEPPVFRNFIEFLYIFGHFAGEDLEEDDEDDEDDLTPDDEEVPPIVDRTPYAGTSLLNQQETGLGPGLSIDIPPEDLHKATERSPLLRSATSQSVSRSRSRRRRGSVGPHGDATVPQAVLMLLKSFVGTGVLFLGKAFFNGGILFSSIVLLLIAIISLYSFLLLVKTKFVVSGSFGDIGGTLYGPWMRYAILTSIAVSQLGFVSAYTIFVAENLQAFTMAVTKCATYLGIQYFILLQMVIFLPLALIRNLAKLSTTALIADAFILAGLIYIFGSEAAIMADRGHAKVELFNAKDWPLLIGTAVFSFEGIGLVIPITDAMREPRKFPAVLSGVMLFLMVLFCGAGVMSYLTFGADVQTVVIVNLDTTSSFTQAVQFLYSLAILLSVPLQLFPAVRIMENGMFSRSGKGDPRVKWQKNFFRFLIVMFCGALSYVGASDLDKFVSFIGSFACVPLCYVYPAMLHYKACARTRKQKVADIALMAFGLIAAVYTTIQTLKLMIGPQPAGPPSLGQCEHVPARGFVGHL</sequence>
<evidence type="ECO:0000256" key="2">
    <source>
        <dbReference type="ARBA" id="ARBA00008066"/>
    </source>
</evidence>
<feature type="transmembrane region" description="Helical" evidence="7">
    <location>
        <begin position="420"/>
        <end position="442"/>
    </location>
</feature>
<feature type="transmembrane region" description="Helical" evidence="7">
    <location>
        <begin position="750"/>
        <end position="768"/>
    </location>
</feature>
<feature type="region of interest" description="Disordered" evidence="6">
    <location>
        <begin position="302"/>
        <end position="329"/>
    </location>
</feature>
<dbReference type="OrthoDB" id="1684102at2759"/>
<proteinExistence type="inferred from homology"/>
<evidence type="ECO:0000313" key="9">
    <source>
        <dbReference type="EMBL" id="TCD64918.1"/>
    </source>
</evidence>
<comment type="caution">
    <text evidence="9">The sequence shown here is derived from an EMBL/GenBank/DDBJ whole genome shotgun (WGS) entry which is preliminary data.</text>
</comment>
<dbReference type="GO" id="GO:0005774">
    <property type="term" value="C:vacuolar membrane"/>
    <property type="evidence" value="ECO:0007669"/>
    <property type="project" value="TreeGrafter"/>
</dbReference>
<evidence type="ECO:0000256" key="3">
    <source>
        <dbReference type="ARBA" id="ARBA00022692"/>
    </source>
</evidence>
<feature type="transmembrane region" description="Helical" evidence="7">
    <location>
        <begin position="652"/>
        <end position="673"/>
    </location>
</feature>
<dbReference type="AlphaFoldDB" id="A0A4R0RM59"/>
<evidence type="ECO:0000313" key="10">
    <source>
        <dbReference type="Proteomes" id="UP000292702"/>
    </source>
</evidence>
<evidence type="ECO:0000256" key="1">
    <source>
        <dbReference type="ARBA" id="ARBA00004141"/>
    </source>
</evidence>
<feature type="region of interest" description="Disordered" evidence="6">
    <location>
        <begin position="230"/>
        <end position="259"/>
    </location>
</feature>
<feature type="region of interest" description="Disordered" evidence="6">
    <location>
        <begin position="165"/>
        <end position="218"/>
    </location>
</feature>
<feature type="compositionally biased region" description="Low complexity" evidence="6">
    <location>
        <begin position="70"/>
        <end position="90"/>
    </location>
</feature>
<dbReference type="PANTHER" id="PTHR22950:SF666">
    <property type="entry name" value="VACUOLAR AMINO ACID TRANSPORTER 4"/>
    <property type="match status" value="1"/>
</dbReference>
<evidence type="ECO:0000256" key="5">
    <source>
        <dbReference type="ARBA" id="ARBA00023136"/>
    </source>
</evidence>
<evidence type="ECO:0000256" key="4">
    <source>
        <dbReference type="ARBA" id="ARBA00022989"/>
    </source>
</evidence>
<feature type="transmembrane region" description="Helical" evidence="7">
    <location>
        <begin position="694"/>
        <end position="711"/>
    </location>
</feature>
<feature type="compositionally biased region" description="Polar residues" evidence="6">
    <location>
        <begin position="238"/>
        <end position="250"/>
    </location>
</feature>
<evidence type="ECO:0000259" key="8">
    <source>
        <dbReference type="Pfam" id="PF01490"/>
    </source>
</evidence>
<dbReference type="STRING" id="92696.A0A4R0RM59"/>
<feature type="transmembrane region" description="Helical" evidence="7">
    <location>
        <begin position="506"/>
        <end position="524"/>
    </location>
</feature>
<name>A0A4R0RM59_9APHY</name>
<organism evidence="9 10">
    <name type="scientific">Steccherinum ochraceum</name>
    <dbReference type="NCBI Taxonomy" id="92696"/>
    <lineage>
        <taxon>Eukaryota</taxon>
        <taxon>Fungi</taxon>
        <taxon>Dikarya</taxon>
        <taxon>Basidiomycota</taxon>
        <taxon>Agaricomycotina</taxon>
        <taxon>Agaricomycetes</taxon>
        <taxon>Polyporales</taxon>
        <taxon>Steccherinaceae</taxon>
        <taxon>Steccherinum</taxon>
    </lineage>
</organism>